<evidence type="ECO:0000313" key="2">
    <source>
        <dbReference type="EMBL" id="GAJ09352.1"/>
    </source>
</evidence>
<protein>
    <recommendedName>
        <fullName evidence="1">Right handed beta helix domain-containing protein</fullName>
    </recommendedName>
</protein>
<dbReference type="Pfam" id="PF13229">
    <property type="entry name" value="Beta_helix"/>
    <property type="match status" value="1"/>
</dbReference>
<organism evidence="2">
    <name type="scientific">marine sediment metagenome</name>
    <dbReference type="NCBI Taxonomy" id="412755"/>
    <lineage>
        <taxon>unclassified sequences</taxon>
        <taxon>metagenomes</taxon>
        <taxon>ecological metagenomes</taxon>
    </lineage>
</organism>
<gene>
    <name evidence="2" type="ORF">S12H4_49086</name>
</gene>
<name>X1V0J8_9ZZZZ</name>
<comment type="caution">
    <text evidence="2">The sequence shown here is derived from an EMBL/GenBank/DDBJ whole genome shotgun (WGS) entry which is preliminary data.</text>
</comment>
<dbReference type="SMART" id="SM00710">
    <property type="entry name" value="PbH1"/>
    <property type="match status" value="7"/>
</dbReference>
<dbReference type="InterPro" id="IPR011050">
    <property type="entry name" value="Pectin_lyase_fold/virulence"/>
</dbReference>
<feature type="domain" description="Right handed beta helix" evidence="1">
    <location>
        <begin position="11"/>
        <end position="203"/>
    </location>
</feature>
<dbReference type="AlphaFoldDB" id="X1V0J8"/>
<accession>X1V0J8</accession>
<evidence type="ECO:0000259" key="1">
    <source>
        <dbReference type="Pfam" id="PF13229"/>
    </source>
</evidence>
<sequence>IDGTGTDVHYGIIGKYSDGSIVRKCVVHDIVNEIDPPVSDVAGVGIMFYNEAKAGWSGVHGVLIERNVVYKTSRMGIFVGGWTSEPPYWLLSSNNVIEDNEVYDTWQGPTKGSGGAVTILGASGSLIQRNEIYNTTGLDQSGISILGLASDTNRIIQNELYNNYVGIKISAGVPAILDNTITDFTKGGIVVKDVLSVQIEINTISTTDYTLAPNGIQIGYIGATTGRTTTT</sequence>
<dbReference type="EMBL" id="BARW01030755">
    <property type="protein sequence ID" value="GAJ09352.1"/>
    <property type="molecule type" value="Genomic_DNA"/>
</dbReference>
<dbReference type="InterPro" id="IPR039448">
    <property type="entry name" value="Beta_helix"/>
</dbReference>
<reference evidence="2" key="1">
    <citation type="journal article" date="2014" name="Front. Microbiol.">
        <title>High frequency of phylogenetically diverse reductive dehalogenase-homologous genes in deep subseafloor sedimentary metagenomes.</title>
        <authorList>
            <person name="Kawai M."/>
            <person name="Futagami T."/>
            <person name="Toyoda A."/>
            <person name="Takaki Y."/>
            <person name="Nishi S."/>
            <person name="Hori S."/>
            <person name="Arai W."/>
            <person name="Tsubouchi T."/>
            <person name="Morono Y."/>
            <person name="Uchiyama I."/>
            <person name="Ito T."/>
            <person name="Fujiyama A."/>
            <person name="Inagaki F."/>
            <person name="Takami H."/>
        </authorList>
    </citation>
    <scope>NUCLEOTIDE SEQUENCE</scope>
    <source>
        <strain evidence="2">Expedition CK06-06</strain>
    </source>
</reference>
<dbReference type="SUPFAM" id="SSF51126">
    <property type="entry name" value="Pectin lyase-like"/>
    <property type="match status" value="1"/>
</dbReference>
<dbReference type="Gene3D" id="2.160.20.10">
    <property type="entry name" value="Single-stranded right-handed beta-helix, Pectin lyase-like"/>
    <property type="match status" value="1"/>
</dbReference>
<dbReference type="InterPro" id="IPR012334">
    <property type="entry name" value="Pectin_lyas_fold"/>
</dbReference>
<dbReference type="InterPro" id="IPR006626">
    <property type="entry name" value="PbH1"/>
</dbReference>
<feature type="non-terminal residue" evidence="2">
    <location>
        <position position="1"/>
    </location>
</feature>
<proteinExistence type="predicted"/>